<dbReference type="PROSITE" id="PS50885">
    <property type="entry name" value="HAMP"/>
    <property type="match status" value="1"/>
</dbReference>
<evidence type="ECO:0000256" key="1">
    <source>
        <dbReference type="ARBA" id="ARBA00000085"/>
    </source>
</evidence>
<evidence type="ECO:0000256" key="11">
    <source>
        <dbReference type="ARBA" id="ARBA00022989"/>
    </source>
</evidence>
<name>A0A559K3M9_9BACL</name>
<sequence length="630" mass="72549">MEKRTLSAQIYRYFMIVIVLSLSTVGVFTYFQSSKALDQQVEQYMQQMIDSATYQTDIYLQSYELFSNTFSSNSDVRAFLEIQPDSAYEHYYYSEVIKKFAQDSITSIPSIYKQLNMVYVVGQHGRSVVYNNQNLLFLDPVLVTDQYETLMKSTPDDGRIVLLDLSIRPEDHGTVATMARKVRGSKYGENNRGVVAIEFKLAELAKIWERVNLGKNGYFFIVDKDGNYIYNPNAETGESKLDPTFSKQIMNSGNKSVIETLHGERRMFVSRKSDYSNWNLVASMPVEELRRPISTIRTTTLTVGLFTLVAALWMAYRFGRSIVAPIRELKDSMRETEKGNWQHIDEVGRTDEIGGLMHSYNLMVTRLSEMIEKVYEAELQQQKNAIELGKSELERERAEFQSLQLQINPHFLYNTLETINCYAIVQDSNEITEMVEAMAFMLRYSIQTNLEEITVANELNHVRNYMIILQHRTGKEFEIDVAIPPGLLLEKMVRLTLQPLIENIFQHAFPDGVEPHHYIRIDARKEGGIFQVMVEDNGAGIKPERLVELRQRLQLNRLADQQESGGQQRGGIGLMNVHRRIQMVFGEQYGLTIESEWGRGSQIVMNMPETTRPALRKKNDSQTDHGRNSQ</sequence>
<dbReference type="SUPFAM" id="SSF55874">
    <property type="entry name" value="ATPase domain of HSP90 chaperone/DNA topoisomerase II/histidine kinase"/>
    <property type="match status" value="1"/>
</dbReference>
<dbReference type="GO" id="GO:0005886">
    <property type="term" value="C:plasma membrane"/>
    <property type="evidence" value="ECO:0007669"/>
    <property type="project" value="UniProtKB-SubCell"/>
</dbReference>
<feature type="transmembrane region" description="Helical" evidence="16">
    <location>
        <begin position="12"/>
        <end position="31"/>
    </location>
</feature>
<dbReference type="InterPro" id="IPR003660">
    <property type="entry name" value="HAMP_dom"/>
</dbReference>
<gene>
    <name evidence="19" type="ORF">FPZ49_27685</name>
</gene>
<dbReference type="Pfam" id="PF00672">
    <property type="entry name" value="HAMP"/>
    <property type="match status" value="1"/>
</dbReference>
<evidence type="ECO:0000256" key="4">
    <source>
        <dbReference type="ARBA" id="ARBA00022475"/>
    </source>
</evidence>
<keyword evidence="9" id="KW-0418">Kinase</keyword>
<dbReference type="Gene3D" id="3.30.565.10">
    <property type="entry name" value="Histidine kinase-like ATPase, C-terminal domain"/>
    <property type="match status" value="1"/>
</dbReference>
<organism evidence="19 20">
    <name type="scientific">Paenibacillus cremeus</name>
    <dbReference type="NCBI Taxonomy" id="2163881"/>
    <lineage>
        <taxon>Bacteria</taxon>
        <taxon>Bacillati</taxon>
        <taxon>Bacillota</taxon>
        <taxon>Bacilli</taxon>
        <taxon>Bacillales</taxon>
        <taxon>Paenibacillaceae</taxon>
        <taxon>Paenibacillus</taxon>
    </lineage>
</organism>
<dbReference type="InterPro" id="IPR036890">
    <property type="entry name" value="HATPase_C_sf"/>
</dbReference>
<keyword evidence="6" id="KW-0808">Transferase</keyword>
<evidence type="ECO:0000256" key="13">
    <source>
        <dbReference type="ARBA" id="ARBA00023136"/>
    </source>
</evidence>
<dbReference type="PANTHER" id="PTHR34220:SF7">
    <property type="entry name" value="SENSOR HISTIDINE KINASE YPDA"/>
    <property type="match status" value="1"/>
</dbReference>
<evidence type="ECO:0000313" key="20">
    <source>
        <dbReference type="Proteomes" id="UP000317036"/>
    </source>
</evidence>
<evidence type="ECO:0000256" key="5">
    <source>
        <dbReference type="ARBA" id="ARBA00022553"/>
    </source>
</evidence>
<comment type="caution">
    <text evidence="19">The sequence shown here is derived from an EMBL/GenBank/DDBJ whole genome shotgun (WGS) entry which is preliminary data.</text>
</comment>
<protein>
    <recommendedName>
        <fullName evidence="3">histidine kinase</fullName>
        <ecNumber evidence="3">2.7.13.3</ecNumber>
    </recommendedName>
</protein>
<feature type="coiled-coil region" evidence="14">
    <location>
        <begin position="376"/>
        <end position="406"/>
    </location>
</feature>
<dbReference type="SMART" id="SM00304">
    <property type="entry name" value="HAMP"/>
    <property type="match status" value="1"/>
</dbReference>
<dbReference type="OrthoDB" id="9776552at2"/>
<keyword evidence="13 16" id="KW-0472">Membrane</keyword>
<dbReference type="PRINTS" id="PR00344">
    <property type="entry name" value="BCTRLSENSOR"/>
</dbReference>
<dbReference type="InterPro" id="IPR004358">
    <property type="entry name" value="Sig_transdc_His_kin-like_C"/>
</dbReference>
<dbReference type="Gene3D" id="3.30.450.20">
    <property type="entry name" value="PAS domain"/>
    <property type="match status" value="1"/>
</dbReference>
<dbReference type="Proteomes" id="UP000317036">
    <property type="component" value="Unassembled WGS sequence"/>
</dbReference>
<dbReference type="Pfam" id="PF02743">
    <property type="entry name" value="dCache_1"/>
    <property type="match status" value="1"/>
</dbReference>
<keyword evidence="5" id="KW-0597">Phosphoprotein</keyword>
<evidence type="ECO:0000256" key="14">
    <source>
        <dbReference type="SAM" id="Coils"/>
    </source>
</evidence>
<evidence type="ECO:0000256" key="8">
    <source>
        <dbReference type="ARBA" id="ARBA00022741"/>
    </source>
</evidence>
<dbReference type="GO" id="GO:0005524">
    <property type="term" value="F:ATP binding"/>
    <property type="evidence" value="ECO:0007669"/>
    <property type="project" value="UniProtKB-KW"/>
</dbReference>
<evidence type="ECO:0000256" key="10">
    <source>
        <dbReference type="ARBA" id="ARBA00022840"/>
    </source>
</evidence>
<evidence type="ECO:0000256" key="3">
    <source>
        <dbReference type="ARBA" id="ARBA00012438"/>
    </source>
</evidence>
<dbReference type="EMBL" id="VNJI01000049">
    <property type="protein sequence ID" value="TVY06742.1"/>
    <property type="molecule type" value="Genomic_DNA"/>
</dbReference>
<accession>A0A559K3M9</accession>
<feature type="region of interest" description="Disordered" evidence="15">
    <location>
        <begin position="608"/>
        <end position="630"/>
    </location>
</feature>
<dbReference type="Pfam" id="PF02518">
    <property type="entry name" value="HATPase_c"/>
    <property type="match status" value="1"/>
</dbReference>
<feature type="domain" description="Histidine kinase" evidence="17">
    <location>
        <begin position="424"/>
        <end position="611"/>
    </location>
</feature>
<keyword evidence="12" id="KW-0902">Two-component regulatory system</keyword>
<dbReference type="EC" id="2.7.13.3" evidence="3"/>
<feature type="compositionally biased region" description="Basic and acidic residues" evidence="15">
    <location>
        <begin position="617"/>
        <end position="630"/>
    </location>
</feature>
<evidence type="ECO:0000313" key="19">
    <source>
        <dbReference type="EMBL" id="TVY06742.1"/>
    </source>
</evidence>
<dbReference type="SMART" id="SM00387">
    <property type="entry name" value="HATPase_c"/>
    <property type="match status" value="1"/>
</dbReference>
<evidence type="ECO:0000256" key="15">
    <source>
        <dbReference type="SAM" id="MobiDB-lite"/>
    </source>
</evidence>
<keyword evidence="7 16" id="KW-0812">Transmembrane</keyword>
<dbReference type="CDD" id="cd12912">
    <property type="entry name" value="PDC2_MCP_like"/>
    <property type="match status" value="1"/>
</dbReference>
<dbReference type="CDD" id="cd06225">
    <property type="entry name" value="HAMP"/>
    <property type="match status" value="1"/>
</dbReference>
<comment type="subcellular location">
    <subcellularLocation>
        <location evidence="2">Cell membrane</location>
        <topology evidence="2">Multi-pass membrane protein</topology>
    </subcellularLocation>
</comment>
<dbReference type="RefSeq" id="WP_144853256.1">
    <property type="nucleotide sequence ID" value="NZ_VNJI01000049.1"/>
</dbReference>
<keyword evidence="4" id="KW-1003">Cell membrane</keyword>
<dbReference type="SUPFAM" id="SSF158472">
    <property type="entry name" value="HAMP domain-like"/>
    <property type="match status" value="1"/>
</dbReference>
<evidence type="ECO:0000256" key="9">
    <source>
        <dbReference type="ARBA" id="ARBA00022777"/>
    </source>
</evidence>
<dbReference type="InterPro" id="IPR010559">
    <property type="entry name" value="Sig_transdc_His_kin_internal"/>
</dbReference>
<dbReference type="GO" id="GO:0000155">
    <property type="term" value="F:phosphorelay sensor kinase activity"/>
    <property type="evidence" value="ECO:0007669"/>
    <property type="project" value="InterPro"/>
</dbReference>
<comment type="catalytic activity">
    <reaction evidence="1">
        <text>ATP + protein L-histidine = ADP + protein N-phospho-L-histidine.</text>
        <dbReference type="EC" id="2.7.13.3"/>
    </reaction>
</comment>
<feature type="domain" description="HAMP" evidence="18">
    <location>
        <begin position="320"/>
        <end position="372"/>
    </location>
</feature>
<dbReference type="InterPro" id="IPR005467">
    <property type="entry name" value="His_kinase_dom"/>
</dbReference>
<reference evidence="19 20" key="1">
    <citation type="submission" date="2019-07" db="EMBL/GenBank/DDBJ databases">
        <authorList>
            <person name="Kim J."/>
        </authorList>
    </citation>
    <scope>NUCLEOTIDE SEQUENCE [LARGE SCALE GENOMIC DNA]</scope>
    <source>
        <strain evidence="19 20">JC52</strain>
    </source>
</reference>
<evidence type="ECO:0000256" key="2">
    <source>
        <dbReference type="ARBA" id="ARBA00004651"/>
    </source>
</evidence>
<keyword evidence="14" id="KW-0175">Coiled coil</keyword>
<keyword evidence="11 16" id="KW-1133">Transmembrane helix</keyword>
<dbReference type="AlphaFoldDB" id="A0A559K3M9"/>
<evidence type="ECO:0000259" key="17">
    <source>
        <dbReference type="PROSITE" id="PS50109"/>
    </source>
</evidence>
<dbReference type="Pfam" id="PF06580">
    <property type="entry name" value="His_kinase"/>
    <property type="match status" value="1"/>
</dbReference>
<evidence type="ECO:0000256" key="6">
    <source>
        <dbReference type="ARBA" id="ARBA00022679"/>
    </source>
</evidence>
<dbReference type="PROSITE" id="PS50109">
    <property type="entry name" value="HIS_KIN"/>
    <property type="match status" value="1"/>
</dbReference>
<evidence type="ECO:0000259" key="18">
    <source>
        <dbReference type="PROSITE" id="PS50885"/>
    </source>
</evidence>
<dbReference type="Gene3D" id="6.10.340.10">
    <property type="match status" value="1"/>
</dbReference>
<dbReference type="PANTHER" id="PTHR34220">
    <property type="entry name" value="SENSOR HISTIDINE KINASE YPDA"/>
    <property type="match status" value="1"/>
</dbReference>
<keyword evidence="20" id="KW-1185">Reference proteome</keyword>
<evidence type="ECO:0000256" key="16">
    <source>
        <dbReference type="SAM" id="Phobius"/>
    </source>
</evidence>
<dbReference type="InterPro" id="IPR003594">
    <property type="entry name" value="HATPase_dom"/>
</dbReference>
<keyword evidence="10" id="KW-0067">ATP-binding</keyword>
<keyword evidence="8" id="KW-0547">Nucleotide-binding</keyword>
<proteinExistence type="predicted"/>
<dbReference type="InterPro" id="IPR033479">
    <property type="entry name" value="dCache_1"/>
</dbReference>
<evidence type="ECO:0000256" key="12">
    <source>
        <dbReference type="ARBA" id="ARBA00023012"/>
    </source>
</evidence>
<evidence type="ECO:0000256" key="7">
    <source>
        <dbReference type="ARBA" id="ARBA00022692"/>
    </source>
</evidence>
<dbReference type="InterPro" id="IPR050640">
    <property type="entry name" value="Bact_2-comp_sensor_kinase"/>
</dbReference>